<comment type="caution">
    <text evidence="1">The sequence shown here is derived from an EMBL/GenBank/DDBJ whole genome shotgun (WGS) entry which is preliminary data.</text>
</comment>
<organism evidence="1 2">
    <name type="scientific">Acidiphilium iwatense</name>
    <dbReference type="NCBI Taxonomy" id="768198"/>
    <lineage>
        <taxon>Bacteria</taxon>
        <taxon>Pseudomonadati</taxon>
        <taxon>Pseudomonadota</taxon>
        <taxon>Alphaproteobacteria</taxon>
        <taxon>Acetobacterales</taxon>
        <taxon>Acidocellaceae</taxon>
        <taxon>Acidiphilium</taxon>
    </lineage>
</organism>
<dbReference type="RefSeq" id="WP_235705074.1">
    <property type="nucleotide sequence ID" value="NZ_JAKGBZ010000030.1"/>
</dbReference>
<proteinExistence type="predicted"/>
<name>A0ABS9DYG7_9PROT</name>
<reference evidence="1 2" key="1">
    <citation type="submission" date="2022-01" db="EMBL/GenBank/DDBJ databases">
        <authorList>
            <person name="Won M."/>
            <person name="Kim S.-J."/>
            <person name="Kwon S.-W."/>
        </authorList>
    </citation>
    <scope>NUCLEOTIDE SEQUENCE [LARGE SCALE GENOMIC DNA]</scope>
    <source>
        <strain evidence="1 2">KCTC 23505</strain>
    </source>
</reference>
<keyword evidence="2" id="KW-1185">Reference proteome</keyword>
<evidence type="ECO:0000313" key="1">
    <source>
        <dbReference type="EMBL" id="MCF3947796.1"/>
    </source>
</evidence>
<protein>
    <submittedName>
        <fullName evidence="1">Uncharacterized protein</fullName>
    </submittedName>
</protein>
<dbReference type="Proteomes" id="UP001521209">
    <property type="component" value="Unassembled WGS sequence"/>
</dbReference>
<evidence type="ECO:0000313" key="2">
    <source>
        <dbReference type="Proteomes" id="UP001521209"/>
    </source>
</evidence>
<dbReference type="EMBL" id="JAKGBZ010000030">
    <property type="protein sequence ID" value="MCF3947796.1"/>
    <property type="molecule type" value="Genomic_DNA"/>
</dbReference>
<gene>
    <name evidence="1" type="ORF">L2A60_14025</name>
</gene>
<accession>A0ABS9DYG7</accession>
<sequence length="195" mass="22427">MTRKVRHGNRAPLIAALSKLHSIAAARRAEIAASLIAAAELADADFQWNARFFDAVRTNHRESEIRLVKVTERFDRTRRKLGQPKASFDAATLWEKPLIYEDRRRHVPGLPRNVRKTLISRALIAELEHQLGRKLRFSRNTRNIGGGPDIRVLVEAWKLIPRTEANQNNNAAAATFFISLIRFERRHHHKTPPRL</sequence>